<name>W7XEC0_TETTS</name>
<dbReference type="GeneID" id="24441604"/>
<evidence type="ECO:0000313" key="2">
    <source>
        <dbReference type="Proteomes" id="UP000009168"/>
    </source>
</evidence>
<keyword evidence="1" id="KW-0812">Transmembrane</keyword>
<reference evidence="2" key="1">
    <citation type="journal article" date="2006" name="PLoS Biol.">
        <title>Macronuclear genome sequence of the ciliate Tetrahymena thermophila, a model eukaryote.</title>
        <authorList>
            <person name="Eisen J.A."/>
            <person name="Coyne R.S."/>
            <person name="Wu M."/>
            <person name="Wu D."/>
            <person name="Thiagarajan M."/>
            <person name="Wortman J.R."/>
            <person name="Badger J.H."/>
            <person name="Ren Q."/>
            <person name="Amedeo P."/>
            <person name="Jones K.M."/>
            <person name="Tallon L.J."/>
            <person name="Delcher A.L."/>
            <person name="Salzberg S.L."/>
            <person name="Silva J.C."/>
            <person name="Haas B.J."/>
            <person name="Majoros W.H."/>
            <person name="Farzad M."/>
            <person name="Carlton J.M."/>
            <person name="Smith R.K. Jr."/>
            <person name="Garg J."/>
            <person name="Pearlman R.E."/>
            <person name="Karrer K.M."/>
            <person name="Sun L."/>
            <person name="Manning G."/>
            <person name="Elde N.C."/>
            <person name="Turkewitz A.P."/>
            <person name="Asai D.J."/>
            <person name="Wilkes D.E."/>
            <person name="Wang Y."/>
            <person name="Cai H."/>
            <person name="Collins K."/>
            <person name="Stewart B.A."/>
            <person name="Lee S.R."/>
            <person name="Wilamowska K."/>
            <person name="Weinberg Z."/>
            <person name="Ruzzo W.L."/>
            <person name="Wloga D."/>
            <person name="Gaertig J."/>
            <person name="Frankel J."/>
            <person name="Tsao C.-C."/>
            <person name="Gorovsky M.A."/>
            <person name="Keeling P.J."/>
            <person name="Waller R.F."/>
            <person name="Patron N.J."/>
            <person name="Cherry J.M."/>
            <person name="Stover N.A."/>
            <person name="Krieger C.J."/>
            <person name="del Toro C."/>
            <person name="Ryder H.F."/>
            <person name="Williamson S.C."/>
            <person name="Barbeau R.A."/>
            <person name="Hamilton E.P."/>
            <person name="Orias E."/>
        </authorList>
    </citation>
    <scope>NUCLEOTIDE SEQUENCE [LARGE SCALE GENOMIC DNA]</scope>
    <source>
        <strain evidence="2">SB210</strain>
    </source>
</reference>
<evidence type="ECO:0000313" key="1">
    <source>
        <dbReference type="EMBL" id="EWS71234.1"/>
    </source>
</evidence>
<accession>W7XEC0</accession>
<keyword evidence="1" id="KW-0472">Membrane</keyword>
<feature type="non-terminal residue" evidence="1">
    <location>
        <position position="1"/>
    </location>
</feature>
<dbReference type="Proteomes" id="UP000009168">
    <property type="component" value="Unassembled WGS sequence"/>
</dbReference>
<gene>
    <name evidence="1" type="ORF">TTHERM_001069309</name>
</gene>
<dbReference type="RefSeq" id="XP_012656222.1">
    <property type="nucleotide sequence ID" value="XM_012800768.1"/>
</dbReference>
<dbReference type="EMBL" id="GG662270">
    <property type="protein sequence ID" value="EWS71234.1"/>
    <property type="molecule type" value="Genomic_DNA"/>
</dbReference>
<dbReference type="KEGG" id="tet:TTHERM_001069309"/>
<protein>
    <submittedName>
        <fullName evidence="1">Transmembrane protein, putative</fullName>
    </submittedName>
</protein>
<dbReference type="AlphaFoldDB" id="W7XEC0"/>
<dbReference type="InParanoid" id="W7XEC0"/>
<keyword evidence="2" id="KW-1185">Reference proteome</keyword>
<proteinExistence type="predicted"/>
<sequence>MLIIRRLIILIYNIKFYFIQSNEIILYKNEIIIRMVDNKNIYNGSKLLEERINRQISIQMQKNTYLIIKSSLISQRKMEEPLETLNKLRIRKIRFRDILLTICLRLNLFINKPIYLLYIVQTSCDFQKLFLKIKIYIVIFLIFIQ</sequence>
<organism evidence="1 2">
    <name type="scientific">Tetrahymena thermophila (strain SB210)</name>
    <dbReference type="NCBI Taxonomy" id="312017"/>
    <lineage>
        <taxon>Eukaryota</taxon>
        <taxon>Sar</taxon>
        <taxon>Alveolata</taxon>
        <taxon>Ciliophora</taxon>
        <taxon>Intramacronucleata</taxon>
        <taxon>Oligohymenophorea</taxon>
        <taxon>Hymenostomatida</taxon>
        <taxon>Tetrahymenina</taxon>
        <taxon>Tetrahymenidae</taxon>
        <taxon>Tetrahymena</taxon>
    </lineage>
</organism>